<dbReference type="STRING" id="3055.A0A2K3DPV1"/>
<dbReference type="GeneID" id="5720978"/>
<evidence type="ECO:0000313" key="6">
    <source>
        <dbReference type="EMBL" id="PNW82569.1"/>
    </source>
</evidence>
<dbReference type="InParanoid" id="A0A2K3DPV1"/>
<dbReference type="GO" id="GO:0016538">
    <property type="term" value="F:cyclin-dependent protein serine/threonine kinase regulator activity"/>
    <property type="evidence" value="ECO:0000318"/>
    <property type="project" value="GO_Central"/>
</dbReference>
<dbReference type="OrthoDB" id="5590282at2759"/>
<evidence type="ECO:0000256" key="3">
    <source>
        <dbReference type="ARBA" id="ARBA00023306"/>
    </source>
</evidence>
<evidence type="ECO:0000256" key="2">
    <source>
        <dbReference type="ARBA" id="ARBA00023127"/>
    </source>
</evidence>
<dbReference type="ExpressionAtlas" id="A0A2K3DPV1">
    <property type="expression patterns" value="baseline"/>
</dbReference>
<dbReference type="AlphaFoldDB" id="A0A2K3DPV1"/>
<reference evidence="6 7" key="1">
    <citation type="journal article" date="2007" name="Science">
        <title>The Chlamydomonas genome reveals the evolution of key animal and plant functions.</title>
        <authorList>
            <person name="Merchant S.S."/>
            <person name="Prochnik S.E."/>
            <person name="Vallon O."/>
            <person name="Harris E.H."/>
            <person name="Karpowicz S.J."/>
            <person name="Witman G.B."/>
            <person name="Terry A."/>
            <person name="Salamov A."/>
            <person name="Fritz-Laylin L.K."/>
            <person name="Marechal-Drouard L."/>
            <person name="Marshall W.F."/>
            <person name="Qu L.H."/>
            <person name="Nelson D.R."/>
            <person name="Sanderfoot A.A."/>
            <person name="Spalding M.H."/>
            <person name="Kapitonov V.V."/>
            <person name="Ren Q."/>
            <person name="Ferris P."/>
            <person name="Lindquist E."/>
            <person name="Shapiro H."/>
            <person name="Lucas S.M."/>
            <person name="Grimwood J."/>
            <person name="Schmutz J."/>
            <person name="Cardol P."/>
            <person name="Cerutti H."/>
            <person name="Chanfreau G."/>
            <person name="Chen C.L."/>
            <person name="Cognat V."/>
            <person name="Croft M.T."/>
            <person name="Dent R."/>
            <person name="Dutcher S."/>
            <person name="Fernandez E."/>
            <person name="Fukuzawa H."/>
            <person name="Gonzalez-Ballester D."/>
            <person name="Gonzalez-Halphen D."/>
            <person name="Hallmann A."/>
            <person name="Hanikenne M."/>
            <person name="Hippler M."/>
            <person name="Inwood W."/>
            <person name="Jabbari K."/>
            <person name="Kalanon M."/>
            <person name="Kuras R."/>
            <person name="Lefebvre P.A."/>
            <person name="Lemaire S.D."/>
            <person name="Lobanov A.V."/>
            <person name="Lohr M."/>
            <person name="Manuell A."/>
            <person name="Meier I."/>
            <person name="Mets L."/>
            <person name="Mittag M."/>
            <person name="Mittelmeier T."/>
            <person name="Moroney J.V."/>
            <person name="Moseley J."/>
            <person name="Napoli C."/>
            <person name="Nedelcu A.M."/>
            <person name="Niyogi K."/>
            <person name="Novoselov S.V."/>
            <person name="Paulsen I.T."/>
            <person name="Pazour G."/>
            <person name="Purton S."/>
            <person name="Ral J.P."/>
            <person name="Riano-Pachon D.M."/>
            <person name="Riekhof W."/>
            <person name="Rymarquis L."/>
            <person name="Schroda M."/>
            <person name="Stern D."/>
            <person name="Umen J."/>
            <person name="Willows R."/>
            <person name="Wilson N."/>
            <person name="Zimmer S.L."/>
            <person name="Allmer J."/>
            <person name="Balk J."/>
            <person name="Bisova K."/>
            <person name="Chen C.J."/>
            <person name="Elias M."/>
            <person name="Gendler K."/>
            <person name="Hauser C."/>
            <person name="Lamb M.R."/>
            <person name="Ledford H."/>
            <person name="Long J.C."/>
            <person name="Minagawa J."/>
            <person name="Page M.D."/>
            <person name="Pan J."/>
            <person name="Pootakham W."/>
            <person name="Roje S."/>
            <person name="Rose A."/>
            <person name="Stahlberg E."/>
            <person name="Terauchi A.M."/>
            <person name="Yang P."/>
            <person name="Ball S."/>
            <person name="Bowler C."/>
            <person name="Dieckmann C.L."/>
            <person name="Gladyshev V.N."/>
            <person name="Green P."/>
            <person name="Jorgensen R."/>
            <person name="Mayfield S."/>
            <person name="Mueller-Roeber B."/>
            <person name="Rajamani S."/>
            <person name="Sayre R.T."/>
            <person name="Brokstein P."/>
            <person name="Dubchak I."/>
            <person name="Goodstein D."/>
            <person name="Hornick L."/>
            <person name="Huang Y.W."/>
            <person name="Jhaveri J."/>
            <person name="Luo Y."/>
            <person name="Martinez D."/>
            <person name="Ngau W.C."/>
            <person name="Otillar B."/>
            <person name="Poliakov A."/>
            <person name="Porter A."/>
            <person name="Szajkowski L."/>
            <person name="Werner G."/>
            <person name="Zhou K."/>
            <person name="Grigoriev I.V."/>
            <person name="Rokhsar D.S."/>
            <person name="Grossman A.R."/>
        </authorList>
    </citation>
    <scope>NUCLEOTIDE SEQUENCE [LARGE SCALE GENOMIC DNA]</scope>
    <source>
        <strain evidence="7">CC-503</strain>
    </source>
</reference>
<protein>
    <submittedName>
        <fullName evidence="6">Uncharacterized protein</fullName>
    </submittedName>
</protein>
<dbReference type="PaxDb" id="3055-EDP01727"/>
<dbReference type="InterPro" id="IPR006671">
    <property type="entry name" value="Cyclin_N"/>
</dbReference>
<dbReference type="GO" id="GO:0051301">
    <property type="term" value="P:cell division"/>
    <property type="evidence" value="ECO:0007669"/>
    <property type="project" value="UniProtKB-KW"/>
</dbReference>
<accession>A0A2K3DPV1</accession>
<dbReference type="GO" id="GO:0005737">
    <property type="term" value="C:cytoplasm"/>
    <property type="evidence" value="ECO:0000318"/>
    <property type="project" value="GO_Central"/>
</dbReference>
<dbReference type="GO" id="GO:0000307">
    <property type="term" value="C:cyclin-dependent protein kinase holoenzyme complex"/>
    <property type="evidence" value="ECO:0000318"/>
    <property type="project" value="GO_Central"/>
</dbReference>
<evidence type="ECO:0000259" key="5">
    <source>
        <dbReference type="Pfam" id="PF02984"/>
    </source>
</evidence>
<keyword evidence="2" id="KW-0195">Cyclin</keyword>
<proteinExistence type="predicted"/>
<dbReference type="InterPro" id="IPR039361">
    <property type="entry name" value="Cyclin"/>
</dbReference>
<dbReference type="SUPFAM" id="SSF47954">
    <property type="entry name" value="Cyclin-like"/>
    <property type="match status" value="2"/>
</dbReference>
<sequence length="384" mass="42071">MECSSPLFAAAVAVGSMLECSPVPCQRQLFGGGSAKMEEESLFGLCSRDRQTLAFPPSCSSAPETCSDVGSFDSENESSYCWMNSSSTLKSEEDLSLRPGSPGLFCGEDDVLEDDDEDATRFYRPGTFVSTSYNHEDAEEALRTEFAKERELGPHTSPPILPEYRGVLVEWMRQSCVLQGFAPATFFTSASILDRFLRASGEGNVPLSALQLAALTCMTLAVKVEQQCSADNLFQLAKDEGGKPFEPEAARRMEYQIMTALDWRLRVPTLYTFATMLVHRVTNRPQDGAVVPPGKEAAFRATVQQLTELATLDHALTGVSYSRLAVACLLVAESELKTGVNVCVVNSLRTVMSETELQGLLPSVERLYEMYKSVVAQQSQPVQQ</sequence>
<dbReference type="Proteomes" id="UP000006906">
    <property type="component" value="Chromosome 6"/>
</dbReference>
<feature type="domain" description="Cyclin C-terminal" evidence="5">
    <location>
        <begin position="268"/>
        <end position="382"/>
    </location>
</feature>
<dbReference type="Gramene" id="PNW82569">
    <property type="protein sequence ID" value="PNW82569"/>
    <property type="gene ID" value="CHLRE_06g284350v5"/>
</dbReference>
<dbReference type="InterPro" id="IPR036915">
    <property type="entry name" value="Cyclin-like_sf"/>
</dbReference>
<dbReference type="Pfam" id="PF02984">
    <property type="entry name" value="Cyclin_C"/>
    <property type="match status" value="1"/>
</dbReference>
<evidence type="ECO:0000313" key="7">
    <source>
        <dbReference type="Proteomes" id="UP000006906"/>
    </source>
</evidence>
<dbReference type="Pfam" id="PF00134">
    <property type="entry name" value="Cyclin_N"/>
    <property type="match status" value="1"/>
</dbReference>
<dbReference type="Gene3D" id="1.10.472.10">
    <property type="entry name" value="Cyclin-like"/>
    <property type="match status" value="2"/>
</dbReference>
<dbReference type="PANTHER" id="PTHR10177">
    <property type="entry name" value="CYCLINS"/>
    <property type="match status" value="1"/>
</dbReference>
<dbReference type="FunFam" id="1.10.472.10:FF:000228">
    <property type="entry name" value="D-type cyclin"/>
    <property type="match status" value="1"/>
</dbReference>
<keyword evidence="7" id="KW-1185">Reference proteome</keyword>
<feature type="domain" description="Cyclin N-terminal" evidence="4">
    <location>
        <begin position="155"/>
        <end position="266"/>
    </location>
</feature>
<dbReference type="InterPro" id="IPR004367">
    <property type="entry name" value="Cyclin_C-dom"/>
</dbReference>
<dbReference type="FunCoup" id="A0A2K3DPV1">
    <property type="interactions" value="653"/>
</dbReference>
<gene>
    <name evidence="6" type="ORF">CHLRE_06g284350v5</name>
</gene>
<evidence type="ECO:0000259" key="4">
    <source>
        <dbReference type="Pfam" id="PF00134"/>
    </source>
</evidence>
<dbReference type="GO" id="GO:0000082">
    <property type="term" value="P:G1/S transition of mitotic cell cycle"/>
    <property type="evidence" value="ECO:0000318"/>
    <property type="project" value="GO_Central"/>
</dbReference>
<keyword evidence="3" id="KW-0131">Cell cycle</keyword>
<dbReference type="KEGG" id="cre:CHLRE_06g284350v5"/>
<dbReference type="RefSeq" id="XP_042924018.1">
    <property type="nucleotide sequence ID" value="XM_043063312.1"/>
</dbReference>
<keyword evidence="1" id="KW-0132">Cell division</keyword>
<evidence type="ECO:0000256" key="1">
    <source>
        <dbReference type="ARBA" id="ARBA00022618"/>
    </source>
</evidence>
<name>A0A2K3DPV1_CHLRE</name>
<dbReference type="GO" id="GO:0005634">
    <property type="term" value="C:nucleus"/>
    <property type="evidence" value="ECO:0000318"/>
    <property type="project" value="GO_Central"/>
</dbReference>
<dbReference type="EMBL" id="CM008967">
    <property type="protein sequence ID" value="PNW82569.1"/>
    <property type="molecule type" value="Genomic_DNA"/>
</dbReference>
<organism evidence="6 7">
    <name type="scientific">Chlamydomonas reinhardtii</name>
    <name type="common">Chlamydomonas smithii</name>
    <dbReference type="NCBI Taxonomy" id="3055"/>
    <lineage>
        <taxon>Eukaryota</taxon>
        <taxon>Viridiplantae</taxon>
        <taxon>Chlorophyta</taxon>
        <taxon>core chlorophytes</taxon>
        <taxon>Chlorophyceae</taxon>
        <taxon>CS clade</taxon>
        <taxon>Chlamydomonadales</taxon>
        <taxon>Chlamydomonadaceae</taxon>
        <taxon>Chlamydomonas</taxon>
    </lineage>
</organism>